<evidence type="ECO:0000313" key="6">
    <source>
        <dbReference type="Proteomes" id="UP000316562"/>
    </source>
</evidence>
<feature type="domain" description="Peptidase M16 N-terminal" evidence="3">
    <location>
        <begin position="15"/>
        <end position="160"/>
    </location>
</feature>
<dbReference type="Pfam" id="PF05193">
    <property type="entry name" value="Peptidase_M16_C"/>
    <property type="match status" value="1"/>
</dbReference>
<dbReference type="GO" id="GO:0004222">
    <property type="term" value="F:metalloendopeptidase activity"/>
    <property type="evidence" value="ECO:0007669"/>
    <property type="project" value="InterPro"/>
</dbReference>
<dbReference type="Proteomes" id="UP000316562">
    <property type="component" value="Unassembled WGS sequence"/>
</dbReference>
<dbReference type="InterPro" id="IPR007863">
    <property type="entry name" value="Peptidase_M16_C"/>
</dbReference>
<dbReference type="AlphaFoldDB" id="A0A519BED1"/>
<dbReference type="PROSITE" id="PS00143">
    <property type="entry name" value="INSULINASE"/>
    <property type="match status" value="1"/>
</dbReference>
<evidence type="ECO:0000256" key="1">
    <source>
        <dbReference type="ARBA" id="ARBA00007261"/>
    </source>
</evidence>
<name>A0A519BED1_ACIG2</name>
<dbReference type="GO" id="GO:0006508">
    <property type="term" value="P:proteolysis"/>
    <property type="evidence" value="ECO:0007669"/>
    <property type="project" value="InterPro"/>
</dbReference>
<dbReference type="InterPro" id="IPR011765">
    <property type="entry name" value="Pept_M16_N"/>
</dbReference>
<dbReference type="PANTHER" id="PTHR11851:SF49">
    <property type="entry name" value="MITOCHONDRIAL-PROCESSING PEPTIDASE SUBUNIT ALPHA"/>
    <property type="match status" value="1"/>
</dbReference>
<dbReference type="InterPro" id="IPR050361">
    <property type="entry name" value="MPP/UQCRC_Complex"/>
</dbReference>
<accession>A0A519BED1</accession>
<dbReference type="InterPro" id="IPR001431">
    <property type="entry name" value="Pept_M16_Zn_BS"/>
</dbReference>
<evidence type="ECO:0000259" key="4">
    <source>
        <dbReference type="Pfam" id="PF05193"/>
    </source>
</evidence>
<dbReference type="PANTHER" id="PTHR11851">
    <property type="entry name" value="METALLOPROTEASE"/>
    <property type="match status" value="1"/>
</dbReference>
<evidence type="ECO:0000313" key="5">
    <source>
        <dbReference type="EMBL" id="RZD15623.1"/>
    </source>
</evidence>
<evidence type="ECO:0000256" key="2">
    <source>
        <dbReference type="RuleBase" id="RU004447"/>
    </source>
</evidence>
<dbReference type="SUPFAM" id="SSF63411">
    <property type="entry name" value="LuxS/MPP-like metallohydrolase"/>
    <property type="match status" value="2"/>
</dbReference>
<dbReference type="Pfam" id="PF00675">
    <property type="entry name" value="Peptidase_M16"/>
    <property type="match status" value="1"/>
</dbReference>
<evidence type="ECO:0000259" key="3">
    <source>
        <dbReference type="Pfam" id="PF00675"/>
    </source>
</evidence>
<dbReference type="InterPro" id="IPR011249">
    <property type="entry name" value="Metalloenz_LuxS/M16"/>
</dbReference>
<reference evidence="5 6" key="1">
    <citation type="journal article" date="2019" name="ISME J.">
        <title>Insights into ecological role of a new deltaproteobacterial order Candidatus Acidulodesulfobacterales by metagenomics and metatranscriptomics.</title>
        <authorList>
            <person name="Tan S."/>
            <person name="Liu J."/>
            <person name="Fang Y."/>
            <person name="Hedlund B.P."/>
            <person name="Lian Z.H."/>
            <person name="Huang L.Y."/>
            <person name="Li J.T."/>
            <person name="Huang L.N."/>
            <person name="Li W.J."/>
            <person name="Jiang H.C."/>
            <person name="Dong H.L."/>
            <person name="Shu W.S."/>
        </authorList>
    </citation>
    <scope>NUCLEOTIDE SEQUENCE [LARGE SCALE GENOMIC DNA]</scope>
    <source>
        <strain evidence="5">AP2</strain>
    </source>
</reference>
<dbReference type="GO" id="GO:0046872">
    <property type="term" value="F:metal ion binding"/>
    <property type="evidence" value="ECO:0007669"/>
    <property type="project" value="InterPro"/>
</dbReference>
<proteinExistence type="inferred from homology"/>
<gene>
    <name evidence="5" type="ORF">EVJ46_08805</name>
</gene>
<dbReference type="Gene3D" id="3.30.830.10">
    <property type="entry name" value="Metalloenzyme, LuxS/M16 peptidase-like"/>
    <property type="match status" value="2"/>
</dbReference>
<organism evidence="5 6">
    <name type="scientific">Acididesulfobacter guangdongensis</name>
    <dbReference type="NCBI Taxonomy" id="2597225"/>
    <lineage>
        <taxon>Bacteria</taxon>
        <taxon>Deltaproteobacteria</taxon>
        <taxon>Candidatus Acidulodesulfobacterales</taxon>
        <taxon>Candidatus Acididesulfobacter</taxon>
    </lineage>
</organism>
<feature type="domain" description="Peptidase M16 C-terminal" evidence="4">
    <location>
        <begin position="168"/>
        <end position="360"/>
    </location>
</feature>
<comment type="caution">
    <text evidence="5">The sequence shown here is derived from an EMBL/GenBank/DDBJ whole genome shotgun (WGS) entry which is preliminary data.</text>
</comment>
<sequence length="432" mass="49069">MRQVYKDILESGATVITERKSYFDSISIGFWVKTGSSNEPSDINGISHFIEHMLFKGTKKRSYLDIDKEIDIMGGALNAFTGNELTCFYTKVLAKNYERAIDLLTDIMFNSLFSASEIEKEKSVVLQEIMGAQDDPYDYVHDLFHEDFYGNSFYGNPILGNAETVQSFDKDKIIKYFNEYYVPQNIIVSVAGNIDHSKVVASIDSFIKKFYKENNQNKFNNSGLKSGKNHDSLNTLNSVNKKIPKNYGEFFHSKDLEQIHFILGFDGIKKTDKEYYVMEILNTVLGGSVSSRLFQEVREKKGLAYSIYSSSVFHRTDGYVLIYAGVAKDKFKTAKDVILNIVNELSENKISADDISNAKKHVSDSFLLGLESSSNLMTRNALNEIYYSKYISKSQVLKKIEAVNDDSIFNLTNKIFSDRNKVLVTVLGKEHS</sequence>
<comment type="similarity">
    <text evidence="1 2">Belongs to the peptidase M16 family.</text>
</comment>
<protein>
    <submittedName>
        <fullName evidence="5">Insulinase family protein</fullName>
    </submittedName>
</protein>
<dbReference type="EMBL" id="SGBC01000004">
    <property type="protein sequence ID" value="RZD15623.1"/>
    <property type="molecule type" value="Genomic_DNA"/>
</dbReference>